<comment type="caution">
    <text evidence="6">The sequence shown here is derived from an EMBL/GenBank/DDBJ whole genome shotgun (WGS) entry which is preliminary data.</text>
</comment>
<dbReference type="Gene3D" id="1.10.10.10">
    <property type="entry name" value="Winged helix-like DNA-binding domain superfamily/Winged helix DNA-binding domain"/>
    <property type="match status" value="1"/>
</dbReference>
<evidence type="ECO:0000256" key="3">
    <source>
        <dbReference type="ARBA" id="ARBA00023163"/>
    </source>
</evidence>
<keyword evidence="1" id="KW-0805">Transcription regulation</keyword>
<dbReference type="Proteomes" id="UP001596353">
    <property type="component" value="Unassembled WGS sequence"/>
</dbReference>
<dbReference type="SMART" id="SM00345">
    <property type="entry name" value="HTH_GNTR"/>
    <property type="match status" value="1"/>
</dbReference>
<evidence type="ECO:0000313" key="5">
    <source>
        <dbReference type="EMBL" id="MFC6762173.1"/>
    </source>
</evidence>
<dbReference type="SUPFAM" id="SSF48008">
    <property type="entry name" value="GntR ligand-binding domain-like"/>
    <property type="match status" value="1"/>
</dbReference>
<keyword evidence="3" id="KW-0804">Transcription</keyword>
<dbReference type="InterPro" id="IPR008920">
    <property type="entry name" value="TF_FadR/GntR_C"/>
</dbReference>
<evidence type="ECO:0000313" key="6">
    <source>
        <dbReference type="EMBL" id="MFC6762194.1"/>
    </source>
</evidence>
<keyword evidence="2" id="KW-0238">DNA-binding</keyword>
<keyword evidence="7" id="KW-1185">Reference proteome</keyword>
<dbReference type="Pfam" id="PF07729">
    <property type="entry name" value="FCD"/>
    <property type="match status" value="1"/>
</dbReference>
<reference evidence="6" key="1">
    <citation type="journal article" date="2014" name="Int. J. Syst. Evol. Microbiol.">
        <title>Complete genome of a new Firmicutes species belonging to the dominant human colonic microbiota ('Ruminococcus bicirculans') reveals two chromosomes and a selective capacity to utilize plant glucans.</title>
        <authorList>
            <consortium name="NISC Comparative Sequencing Program"/>
            <person name="Wegmann U."/>
            <person name="Louis P."/>
            <person name="Goesmann A."/>
            <person name="Henrissat B."/>
            <person name="Duncan S.H."/>
            <person name="Flint H.J."/>
        </authorList>
    </citation>
    <scope>NUCLEOTIDE SEQUENCE</scope>
    <source>
        <strain evidence="6">NBRC 109054</strain>
    </source>
</reference>
<evidence type="ECO:0000256" key="2">
    <source>
        <dbReference type="ARBA" id="ARBA00023125"/>
    </source>
</evidence>
<dbReference type="Pfam" id="PF00392">
    <property type="entry name" value="GntR"/>
    <property type="match status" value="1"/>
</dbReference>
<reference evidence="7" key="2">
    <citation type="journal article" date="2019" name="Int. J. Syst. Evol. Microbiol.">
        <title>The Global Catalogue of Microorganisms (GCM) 10K type strain sequencing project: providing services to taxonomists for standard genome sequencing and annotation.</title>
        <authorList>
            <consortium name="The Broad Institute Genomics Platform"/>
            <consortium name="The Broad Institute Genome Sequencing Center for Infectious Disease"/>
            <person name="Wu L."/>
            <person name="Ma J."/>
        </authorList>
    </citation>
    <scope>NUCLEOTIDE SEQUENCE [LARGE SCALE GENOMIC DNA]</scope>
    <source>
        <strain evidence="7">CCUG 66188</strain>
    </source>
</reference>
<sequence>MPTPQFDRPLALKDQVYRILRARVRQGDLTPQDRLVDATLARDMNISRTPVREALQLMVHEGLLDTTTRGFKLSELDQTEVGHLFELRLLLEPTVAAKSAMTSDRKGADRLVACIAQAETADDATPHRFNAAIYRFFEILTSLCDNRVMAQSVLLYHDRLAQLRAHMMASPKHRALAAQGYMSIANAIAAGDAATAQEASEKHIRIGITTCRTLGLMSKI</sequence>
<gene>
    <name evidence="5" type="ORF">ACFQFQ_25935</name>
    <name evidence="6" type="ORF">ACFQFQ_26060</name>
</gene>
<reference evidence="6" key="3">
    <citation type="submission" date="2024-09" db="EMBL/GenBank/DDBJ databases">
        <authorList>
            <person name="Sun Q."/>
            <person name="Mori K."/>
        </authorList>
    </citation>
    <scope>NUCLEOTIDE SEQUENCE</scope>
    <source>
        <strain evidence="6">NBRC 109054</strain>
    </source>
</reference>
<dbReference type="EMBL" id="JBHSWG010000004">
    <property type="protein sequence ID" value="MFC6762194.1"/>
    <property type="molecule type" value="Genomic_DNA"/>
</dbReference>
<dbReference type="PROSITE" id="PS50949">
    <property type="entry name" value="HTH_GNTR"/>
    <property type="match status" value="1"/>
</dbReference>
<evidence type="ECO:0000259" key="4">
    <source>
        <dbReference type="PROSITE" id="PS50949"/>
    </source>
</evidence>
<protein>
    <submittedName>
        <fullName evidence="6">GntR family transcriptional regulator</fullName>
    </submittedName>
</protein>
<proteinExistence type="predicted"/>
<evidence type="ECO:0000256" key="1">
    <source>
        <dbReference type="ARBA" id="ARBA00023015"/>
    </source>
</evidence>
<dbReference type="SMART" id="SM00895">
    <property type="entry name" value="FCD"/>
    <property type="match status" value="1"/>
</dbReference>
<dbReference type="PANTHER" id="PTHR43537:SF45">
    <property type="entry name" value="GNTR FAMILY REGULATORY PROTEIN"/>
    <property type="match status" value="1"/>
</dbReference>
<organism evidence="6 7">
    <name type="scientific">Sulfitobacter porphyrae</name>
    <dbReference type="NCBI Taxonomy" id="1246864"/>
    <lineage>
        <taxon>Bacteria</taxon>
        <taxon>Pseudomonadati</taxon>
        <taxon>Pseudomonadota</taxon>
        <taxon>Alphaproteobacteria</taxon>
        <taxon>Rhodobacterales</taxon>
        <taxon>Roseobacteraceae</taxon>
        <taxon>Sulfitobacter</taxon>
    </lineage>
</organism>
<accession>A0ABW2BAV3</accession>
<dbReference type="SUPFAM" id="SSF46785">
    <property type="entry name" value="Winged helix' DNA-binding domain"/>
    <property type="match status" value="1"/>
</dbReference>
<dbReference type="EMBL" id="JBHSWG010000004">
    <property type="protein sequence ID" value="MFC6762173.1"/>
    <property type="molecule type" value="Genomic_DNA"/>
</dbReference>
<evidence type="ECO:0000313" key="7">
    <source>
        <dbReference type="Proteomes" id="UP001596353"/>
    </source>
</evidence>
<name>A0ABW2BAV3_9RHOB</name>
<dbReference type="Gene3D" id="1.20.120.530">
    <property type="entry name" value="GntR ligand-binding domain-like"/>
    <property type="match status" value="1"/>
</dbReference>
<dbReference type="InterPro" id="IPR036390">
    <property type="entry name" value="WH_DNA-bd_sf"/>
</dbReference>
<feature type="domain" description="HTH gntR-type" evidence="4">
    <location>
        <begin position="10"/>
        <end position="76"/>
    </location>
</feature>
<dbReference type="InterPro" id="IPR036388">
    <property type="entry name" value="WH-like_DNA-bd_sf"/>
</dbReference>
<dbReference type="PANTHER" id="PTHR43537">
    <property type="entry name" value="TRANSCRIPTIONAL REGULATOR, GNTR FAMILY"/>
    <property type="match status" value="1"/>
</dbReference>
<dbReference type="InterPro" id="IPR011711">
    <property type="entry name" value="GntR_C"/>
</dbReference>
<dbReference type="InterPro" id="IPR000524">
    <property type="entry name" value="Tscrpt_reg_HTH_GntR"/>
</dbReference>